<dbReference type="InterPro" id="IPR000092">
    <property type="entry name" value="Polyprenyl_synt"/>
</dbReference>
<dbReference type="InterPro" id="IPR033749">
    <property type="entry name" value="Polyprenyl_synt_CS"/>
</dbReference>
<sequence>MALLLACARLIGYSGPRSPSLAAALEFIHTATLLHDDVVDRSALRRGQPTANTIWGNRRAVAVGDFLLGRAFEMLVDDGSLDVVNAISRASMVLSAGEVSQLASHRQIETTEETYFRIISAKTAALFEVSCQIAGYLPGGNKATAVKFKRFGRSLGIAFQLTDDVIDYVSTSARMGKDAGDDFRDGKVTLPVIIAFARGSPADRRFWEDAMQGNKVSDTDFAHALKLLEDTGAIRDTLARAYNHGRVAKSHLSSFGNSRAKSALSMAVDFAVSRCF</sequence>
<evidence type="ECO:0000256" key="5">
    <source>
        <dbReference type="ARBA" id="ARBA00022842"/>
    </source>
</evidence>
<accession>A0A0A7PDC8</accession>
<evidence type="ECO:0000256" key="3">
    <source>
        <dbReference type="ARBA" id="ARBA00022679"/>
    </source>
</evidence>
<proteinExistence type="inferred from homology"/>
<dbReference type="SFLD" id="SFLDS00005">
    <property type="entry name" value="Isoprenoid_Synthase_Type_I"/>
    <property type="match status" value="1"/>
</dbReference>
<protein>
    <submittedName>
        <fullName evidence="7">Trans-hexaprenyltranstransferase</fullName>
    </submittedName>
</protein>
<dbReference type="Pfam" id="PF00348">
    <property type="entry name" value="polyprenyl_synt"/>
    <property type="match status" value="1"/>
</dbReference>
<evidence type="ECO:0000256" key="4">
    <source>
        <dbReference type="ARBA" id="ARBA00022723"/>
    </source>
</evidence>
<evidence type="ECO:0000313" key="7">
    <source>
        <dbReference type="EMBL" id="AJA07168.1"/>
    </source>
</evidence>
<evidence type="ECO:0000256" key="6">
    <source>
        <dbReference type="RuleBase" id="RU004466"/>
    </source>
</evidence>
<dbReference type="STRING" id="1515612.SKP52_01130"/>
<evidence type="ECO:0000256" key="1">
    <source>
        <dbReference type="ARBA" id="ARBA00001946"/>
    </source>
</evidence>
<dbReference type="InterPro" id="IPR008949">
    <property type="entry name" value="Isoprenoid_synthase_dom_sf"/>
</dbReference>
<keyword evidence="3 6" id="KW-0808">Transferase</keyword>
<dbReference type="PANTHER" id="PTHR12001">
    <property type="entry name" value="GERANYLGERANYL PYROPHOSPHATE SYNTHASE"/>
    <property type="match status" value="1"/>
</dbReference>
<organism evidence="7 8">
    <name type="scientific">Sphingopyxis fribergensis</name>
    <dbReference type="NCBI Taxonomy" id="1515612"/>
    <lineage>
        <taxon>Bacteria</taxon>
        <taxon>Pseudomonadati</taxon>
        <taxon>Pseudomonadota</taxon>
        <taxon>Alphaproteobacteria</taxon>
        <taxon>Sphingomonadales</taxon>
        <taxon>Sphingomonadaceae</taxon>
        <taxon>Sphingopyxis</taxon>
    </lineage>
</organism>
<dbReference type="Gene3D" id="1.10.600.10">
    <property type="entry name" value="Farnesyl Diphosphate Synthase"/>
    <property type="match status" value="1"/>
</dbReference>
<dbReference type="CDD" id="cd00685">
    <property type="entry name" value="Trans_IPPS_HT"/>
    <property type="match status" value="1"/>
</dbReference>
<name>A0A0A7PDC8_9SPHN</name>
<dbReference type="PROSITE" id="PS00723">
    <property type="entry name" value="POLYPRENYL_SYNTHASE_1"/>
    <property type="match status" value="1"/>
</dbReference>
<dbReference type="GO" id="GO:0004659">
    <property type="term" value="F:prenyltransferase activity"/>
    <property type="evidence" value="ECO:0007669"/>
    <property type="project" value="InterPro"/>
</dbReference>
<reference evidence="7 8" key="1">
    <citation type="journal article" date="2015" name="Int. J. Syst. Evol. Microbiol.">
        <title>Description of Sphingopyxis fribergensis sp. nov. - a soil bacterium with the ability to degrade styrene and phenylacetic acid.</title>
        <authorList>
            <person name="Oelschlagel M."/>
            <person name="Ruckert C."/>
            <person name="Kalinowski J."/>
            <person name="Schmidt G."/>
            <person name="Schlomann M."/>
            <person name="Tischler D."/>
        </authorList>
    </citation>
    <scope>NUCLEOTIDE SEQUENCE [LARGE SCALE GENOMIC DNA]</scope>
    <source>
        <strain evidence="7 8">Kp5.2</strain>
    </source>
</reference>
<keyword evidence="8" id="KW-1185">Reference proteome</keyword>
<dbReference type="Proteomes" id="UP000030907">
    <property type="component" value="Chromosome"/>
</dbReference>
<dbReference type="AlphaFoldDB" id="A0A0A7PDC8"/>
<dbReference type="GO" id="GO:0008299">
    <property type="term" value="P:isoprenoid biosynthetic process"/>
    <property type="evidence" value="ECO:0007669"/>
    <property type="project" value="InterPro"/>
</dbReference>
<comment type="similarity">
    <text evidence="2 6">Belongs to the FPP/GGPP synthase family.</text>
</comment>
<comment type="cofactor">
    <cofactor evidence="1">
        <name>Mg(2+)</name>
        <dbReference type="ChEBI" id="CHEBI:18420"/>
    </cofactor>
</comment>
<dbReference type="PROSITE" id="PS00444">
    <property type="entry name" value="POLYPRENYL_SYNTHASE_2"/>
    <property type="match status" value="1"/>
</dbReference>
<keyword evidence="5" id="KW-0460">Magnesium</keyword>
<dbReference type="HOGENOM" id="CLU_014015_2_0_5"/>
<evidence type="ECO:0000256" key="2">
    <source>
        <dbReference type="ARBA" id="ARBA00006706"/>
    </source>
</evidence>
<gene>
    <name evidence="7" type="ORF">SKP52_01130</name>
</gene>
<dbReference type="GO" id="GO:0046872">
    <property type="term" value="F:metal ion binding"/>
    <property type="evidence" value="ECO:0007669"/>
    <property type="project" value="UniProtKB-KW"/>
</dbReference>
<evidence type="ECO:0000313" key="8">
    <source>
        <dbReference type="Proteomes" id="UP000030907"/>
    </source>
</evidence>
<dbReference type="SUPFAM" id="SSF48576">
    <property type="entry name" value="Terpenoid synthases"/>
    <property type="match status" value="1"/>
</dbReference>
<dbReference type="EMBL" id="CP009122">
    <property type="protein sequence ID" value="AJA07168.1"/>
    <property type="molecule type" value="Genomic_DNA"/>
</dbReference>
<keyword evidence="4" id="KW-0479">Metal-binding</keyword>
<dbReference type="PANTHER" id="PTHR12001:SF69">
    <property type="entry name" value="ALL TRANS-POLYPRENYL-DIPHOSPHATE SYNTHASE PDSS1"/>
    <property type="match status" value="1"/>
</dbReference>
<dbReference type="KEGG" id="sphk:SKP52_01130"/>